<keyword evidence="2" id="KW-1185">Reference proteome</keyword>
<comment type="caution">
    <text evidence="1">The sequence shown here is derived from an EMBL/GenBank/DDBJ whole genome shotgun (WGS) entry which is preliminary data.</text>
</comment>
<organism evidence="1 2">
    <name type="scientific">Clostridium moniliforme</name>
    <dbReference type="NCBI Taxonomy" id="39489"/>
    <lineage>
        <taxon>Bacteria</taxon>
        <taxon>Bacillati</taxon>
        <taxon>Bacillota</taxon>
        <taxon>Clostridia</taxon>
        <taxon>Eubacteriales</taxon>
        <taxon>Clostridiaceae</taxon>
        <taxon>Clostridium</taxon>
    </lineage>
</organism>
<accession>A0ABS4F0U8</accession>
<evidence type="ECO:0000313" key="2">
    <source>
        <dbReference type="Proteomes" id="UP000783390"/>
    </source>
</evidence>
<evidence type="ECO:0008006" key="3">
    <source>
        <dbReference type="Google" id="ProtNLM"/>
    </source>
</evidence>
<dbReference type="RefSeq" id="WP_209796739.1">
    <property type="nucleotide sequence ID" value="NZ_JAGGJZ010000003.1"/>
</dbReference>
<sequence length="98" mass="11296">MKLKIGDNIKLLCKNGIGNNRYIAEYEGKIENIYKNYILLDLENYKTCVGIADIIKPSQNVLQLIKNKNRINVTKDMLPNNVVNIEHLESNRAFQTCK</sequence>
<dbReference type="Proteomes" id="UP000783390">
    <property type="component" value="Unassembled WGS sequence"/>
</dbReference>
<evidence type="ECO:0000313" key="1">
    <source>
        <dbReference type="EMBL" id="MBP1889850.1"/>
    </source>
</evidence>
<proteinExistence type="predicted"/>
<dbReference type="EMBL" id="JAGGJZ010000003">
    <property type="protein sequence ID" value="MBP1889850.1"/>
    <property type="molecule type" value="Genomic_DNA"/>
</dbReference>
<gene>
    <name evidence="1" type="ORF">J2Z53_001433</name>
</gene>
<reference evidence="1 2" key="1">
    <citation type="submission" date="2021-03" db="EMBL/GenBank/DDBJ databases">
        <title>Genomic Encyclopedia of Type Strains, Phase IV (KMG-IV): sequencing the most valuable type-strain genomes for metagenomic binning, comparative biology and taxonomic classification.</title>
        <authorList>
            <person name="Goeker M."/>
        </authorList>
    </citation>
    <scope>NUCLEOTIDE SEQUENCE [LARGE SCALE GENOMIC DNA]</scope>
    <source>
        <strain evidence="1 2">DSM 3984</strain>
    </source>
</reference>
<name>A0ABS4F0U8_9CLOT</name>
<protein>
    <recommendedName>
        <fullName evidence="3">KOW domain-containing protein</fullName>
    </recommendedName>
</protein>